<comment type="caution">
    <text evidence="1">The sequence shown here is derived from an EMBL/GenBank/DDBJ whole genome shotgun (WGS) entry which is preliminary data.</text>
</comment>
<gene>
    <name evidence="1" type="primary">Acey_s0563.g3519</name>
    <name evidence="1" type="ORF">Y032_0563g3519</name>
</gene>
<sequence>MAEEIFLDSQQLSKDIKESRKLLISNNARAKAESDAIAWYFRYGAVSRIDGKILRGILRLWCGWHTGFSSSADAPR</sequence>
<keyword evidence="2" id="KW-1185">Reference proteome</keyword>
<organism evidence="1 2">
    <name type="scientific">Ancylostoma ceylanicum</name>
    <dbReference type="NCBI Taxonomy" id="53326"/>
    <lineage>
        <taxon>Eukaryota</taxon>
        <taxon>Metazoa</taxon>
        <taxon>Ecdysozoa</taxon>
        <taxon>Nematoda</taxon>
        <taxon>Chromadorea</taxon>
        <taxon>Rhabditida</taxon>
        <taxon>Rhabditina</taxon>
        <taxon>Rhabditomorpha</taxon>
        <taxon>Strongyloidea</taxon>
        <taxon>Ancylostomatidae</taxon>
        <taxon>Ancylostomatinae</taxon>
        <taxon>Ancylostoma</taxon>
    </lineage>
</organism>
<dbReference type="Proteomes" id="UP000024635">
    <property type="component" value="Unassembled WGS sequence"/>
</dbReference>
<dbReference type="EMBL" id="JARK01000163">
    <property type="protein sequence ID" value="EYC41590.1"/>
    <property type="molecule type" value="Genomic_DNA"/>
</dbReference>
<accession>A0A016WPM3</accession>
<name>A0A016WPM3_9BILA</name>
<proteinExistence type="predicted"/>
<dbReference type="AlphaFoldDB" id="A0A016WPM3"/>
<reference evidence="2" key="1">
    <citation type="journal article" date="2015" name="Nat. Genet.">
        <title>The genome and transcriptome of the zoonotic hookworm Ancylostoma ceylanicum identify infection-specific gene families.</title>
        <authorList>
            <person name="Schwarz E.M."/>
            <person name="Hu Y."/>
            <person name="Antoshechkin I."/>
            <person name="Miller M.M."/>
            <person name="Sternberg P.W."/>
            <person name="Aroian R.V."/>
        </authorList>
    </citation>
    <scope>NUCLEOTIDE SEQUENCE</scope>
    <source>
        <strain evidence="2">HY135</strain>
    </source>
</reference>
<evidence type="ECO:0000313" key="2">
    <source>
        <dbReference type="Proteomes" id="UP000024635"/>
    </source>
</evidence>
<evidence type="ECO:0000313" key="1">
    <source>
        <dbReference type="EMBL" id="EYC41590.1"/>
    </source>
</evidence>
<protein>
    <submittedName>
        <fullName evidence="1">Uncharacterized protein</fullName>
    </submittedName>
</protein>